<protein>
    <recommendedName>
        <fullName evidence="7">2-oxoadipate dioxygenase/decarboxylase</fullName>
        <ecNumber evidence="6">1.13.11.93</ecNumber>
    </recommendedName>
    <alternativeName>
        <fullName evidence="8">2-hydroxyglutarate synthase</fullName>
    </alternativeName>
</protein>
<evidence type="ECO:0000256" key="2">
    <source>
        <dbReference type="ARBA" id="ARBA00022964"/>
    </source>
</evidence>
<sequence>MSELYREEVPLYGDLLRIVHGVDDSIMEAQGLNPRDVPIRHRLERHGAIRLGSVCELRVIKRLLSLFGMHPVGCYDLRVVNLPLLATAFRPTAVKSLEKNPFRIFVSFLRRDLVSPDVQKIVDDVLRRRELFSPRLLELMERAEAGQEMTLQDADDLIVESLKIFKWHSRSTVPIDDYLHLKKEHMMIADIVCFPSAHINHLTPRTLNIDLVQSEMVKQGLPAKERIEGPPSRQCPILLRQTSFKAVEEPVDFYGVTGEPVPGTHTARFGEVEQRGAAVTAKGRALYDDLLARASQRATDESCDLDDVLKDAFSAFPDTWSELRERGLVYFWYSATPDGLKYHTSESGDGRRMGRARLEDLVRDGHVKYEPITYEDFLPLSAAGIFTSNLGDSGVQATKIEEDDGGLSQLEEALGCEVEDQFVLYRGLQEESVRECAKALCMDEISID</sequence>
<keyword evidence="4" id="KW-0408">Iron</keyword>
<dbReference type="GO" id="GO:0051213">
    <property type="term" value="F:dioxygenase activity"/>
    <property type="evidence" value="ECO:0007669"/>
    <property type="project" value="UniProtKB-KW"/>
</dbReference>
<keyword evidence="2" id="KW-0223">Dioxygenase</keyword>
<dbReference type="PANTHER" id="PTHR39479">
    <property type="match status" value="1"/>
</dbReference>
<evidence type="ECO:0000256" key="8">
    <source>
        <dbReference type="ARBA" id="ARBA00035045"/>
    </source>
</evidence>
<comment type="caution">
    <text evidence="9">The sequence shown here is derived from an EMBL/GenBank/DDBJ whole genome shotgun (WGS) entry which is preliminary data.</text>
</comment>
<proteinExistence type="inferred from homology"/>
<keyword evidence="10" id="KW-1185">Reference proteome</keyword>
<dbReference type="SMART" id="SM01150">
    <property type="entry name" value="DUF1338"/>
    <property type="match status" value="1"/>
</dbReference>
<evidence type="ECO:0000313" key="10">
    <source>
        <dbReference type="Proteomes" id="UP001187682"/>
    </source>
</evidence>
<organism evidence="9 10">
    <name type="scientific">Cephalotrichum gorgonifer</name>
    <dbReference type="NCBI Taxonomy" id="2041049"/>
    <lineage>
        <taxon>Eukaryota</taxon>
        <taxon>Fungi</taxon>
        <taxon>Dikarya</taxon>
        <taxon>Ascomycota</taxon>
        <taxon>Pezizomycotina</taxon>
        <taxon>Sordariomycetes</taxon>
        <taxon>Hypocreomycetidae</taxon>
        <taxon>Microascales</taxon>
        <taxon>Microascaceae</taxon>
        <taxon>Cephalotrichum</taxon>
    </lineage>
</organism>
<evidence type="ECO:0000256" key="6">
    <source>
        <dbReference type="ARBA" id="ARBA00035023"/>
    </source>
</evidence>
<gene>
    <name evidence="9" type="ORF">DNG_01741</name>
</gene>
<dbReference type="Gene3D" id="3.10.180.80">
    <property type="entry name" value="Uncharacterised protein PF07063, DUF1338"/>
    <property type="match status" value="1"/>
</dbReference>
<dbReference type="CDD" id="cd16348">
    <property type="entry name" value="VOC_YdcJ_like"/>
    <property type="match status" value="1"/>
</dbReference>
<dbReference type="EC" id="1.13.11.93" evidence="6"/>
<evidence type="ECO:0000256" key="5">
    <source>
        <dbReference type="ARBA" id="ARBA00035013"/>
    </source>
</evidence>
<reference evidence="9" key="1">
    <citation type="submission" date="2018-03" db="EMBL/GenBank/DDBJ databases">
        <authorList>
            <person name="Guldener U."/>
        </authorList>
    </citation>
    <scope>NUCLEOTIDE SEQUENCE</scope>
</reference>
<comment type="similarity">
    <text evidence="5">Belongs to the 2-oxoadipate dioxygenase/decarboxylase family.</text>
</comment>
<evidence type="ECO:0000256" key="1">
    <source>
        <dbReference type="ARBA" id="ARBA00001954"/>
    </source>
</evidence>
<dbReference type="Pfam" id="PF07063">
    <property type="entry name" value="HGLS"/>
    <property type="match status" value="1"/>
</dbReference>
<accession>A0AAE8MR53</accession>
<evidence type="ECO:0000256" key="3">
    <source>
        <dbReference type="ARBA" id="ARBA00023002"/>
    </source>
</evidence>
<dbReference type="AlphaFoldDB" id="A0AAE8MR53"/>
<evidence type="ECO:0000256" key="7">
    <source>
        <dbReference type="ARBA" id="ARBA00035034"/>
    </source>
</evidence>
<name>A0AAE8MR53_9PEZI</name>
<dbReference type="InterPro" id="IPR009770">
    <property type="entry name" value="HGLS"/>
</dbReference>
<comment type="cofactor">
    <cofactor evidence="1">
        <name>Fe(2+)</name>
        <dbReference type="ChEBI" id="CHEBI:29033"/>
    </cofactor>
</comment>
<evidence type="ECO:0000256" key="4">
    <source>
        <dbReference type="ARBA" id="ARBA00023004"/>
    </source>
</evidence>
<dbReference type="InterPro" id="IPR047869">
    <property type="entry name" value="YdcJ_bac-like"/>
</dbReference>
<dbReference type="Proteomes" id="UP001187682">
    <property type="component" value="Unassembled WGS sequence"/>
</dbReference>
<evidence type="ECO:0000313" key="9">
    <source>
        <dbReference type="EMBL" id="SPN98697.1"/>
    </source>
</evidence>
<dbReference type="EMBL" id="ONZQ02000002">
    <property type="protein sequence ID" value="SPN98697.1"/>
    <property type="molecule type" value="Genomic_DNA"/>
</dbReference>
<keyword evidence="3" id="KW-0560">Oxidoreductase</keyword>
<dbReference type="PANTHER" id="PTHR39479:SF2">
    <property type="entry name" value="2-OXOADIPATE DIOXYGENASE_DECARBOXYLASE"/>
    <property type="match status" value="1"/>
</dbReference>